<comment type="pathway">
    <text evidence="2">Carbohydrate degradation; pentose phosphate pathway; D-ribose 5-phosphate from D-ribulose 5-phosphate (non-oxidative stage): step 1/1.</text>
</comment>
<dbReference type="InterPro" id="IPR011860">
    <property type="entry name" value="Rib-5-P_Isoase_Actino"/>
</dbReference>
<dbReference type="GO" id="GO:0009052">
    <property type="term" value="P:pentose-phosphate shunt, non-oxidative branch"/>
    <property type="evidence" value="ECO:0007669"/>
    <property type="project" value="TreeGrafter"/>
</dbReference>
<evidence type="ECO:0000256" key="8">
    <source>
        <dbReference type="ARBA" id="ARBA00023277"/>
    </source>
</evidence>
<name>A0A2A7MMN7_MYCAG</name>
<evidence type="ECO:0000313" key="12">
    <source>
        <dbReference type="EMBL" id="PEG32936.1"/>
    </source>
</evidence>
<evidence type="ECO:0000313" key="13">
    <source>
        <dbReference type="Proteomes" id="UP000220914"/>
    </source>
</evidence>
<accession>A0A2A7MMN7</accession>
<dbReference type="GO" id="GO:0019316">
    <property type="term" value="P:D-allose catabolic process"/>
    <property type="evidence" value="ECO:0007669"/>
    <property type="project" value="TreeGrafter"/>
</dbReference>
<evidence type="ECO:0000256" key="4">
    <source>
        <dbReference type="ARBA" id="ARBA00011738"/>
    </source>
</evidence>
<comment type="caution">
    <text evidence="12">The sequence shown here is derived from an EMBL/GenBank/DDBJ whole genome shotgun (WGS) entry which is preliminary data.</text>
</comment>
<evidence type="ECO:0000256" key="3">
    <source>
        <dbReference type="ARBA" id="ARBA00008754"/>
    </source>
</evidence>
<evidence type="ECO:0000256" key="9">
    <source>
        <dbReference type="ARBA" id="ARBA00032117"/>
    </source>
</evidence>
<keyword evidence="13" id="KW-1185">Reference proteome</keyword>
<keyword evidence="8" id="KW-0119">Carbohydrate metabolism</keyword>
<dbReference type="NCBIfam" id="TIGR02133">
    <property type="entry name" value="RPI_actino"/>
    <property type="match status" value="1"/>
</dbReference>
<reference evidence="11" key="3">
    <citation type="submission" date="2020-02" db="EMBL/GenBank/DDBJ databases">
        <authorList>
            <person name="Matsumoto Y."/>
            <person name="Motooka D."/>
            <person name="Nakamura S."/>
        </authorList>
    </citation>
    <scope>NUCLEOTIDE SEQUENCE</scope>
    <source>
        <strain evidence="11">JCM 6377</strain>
    </source>
</reference>
<dbReference type="PANTHER" id="PTHR30345">
    <property type="entry name" value="RIBOSE-5-PHOSPHATE ISOMERASE B"/>
    <property type="match status" value="1"/>
</dbReference>
<dbReference type="InterPro" id="IPR036569">
    <property type="entry name" value="RpiB_LacA_LacB_sf"/>
</dbReference>
<dbReference type="PIRSF" id="PIRSF005384">
    <property type="entry name" value="RpiB_LacA_B"/>
    <property type="match status" value="1"/>
</dbReference>
<dbReference type="OrthoDB" id="1778624at2"/>
<organism evidence="12 13">
    <name type="scientific">Mycolicibacterium agri</name>
    <name type="common">Mycobacterium agri</name>
    <dbReference type="NCBI Taxonomy" id="36811"/>
    <lineage>
        <taxon>Bacteria</taxon>
        <taxon>Bacillati</taxon>
        <taxon>Actinomycetota</taxon>
        <taxon>Actinomycetes</taxon>
        <taxon>Mycobacteriales</taxon>
        <taxon>Mycobacteriaceae</taxon>
        <taxon>Mycolicibacterium</taxon>
    </lineage>
</organism>
<dbReference type="EC" id="5.3.1.6" evidence="5"/>
<feature type="binding site" evidence="10">
    <location>
        <position position="100"/>
    </location>
    <ligand>
        <name>D-ribulose 5-phosphate</name>
        <dbReference type="ChEBI" id="CHEBI:58121"/>
    </ligand>
</feature>
<dbReference type="NCBIfam" id="NF004051">
    <property type="entry name" value="PRK05571.1"/>
    <property type="match status" value="1"/>
</dbReference>
<dbReference type="PANTHER" id="PTHR30345:SF0">
    <property type="entry name" value="DNA DAMAGE-REPAIR_TOLERATION PROTEIN DRT102"/>
    <property type="match status" value="1"/>
</dbReference>
<dbReference type="Pfam" id="PF02502">
    <property type="entry name" value="LacAB_rpiB"/>
    <property type="match status" value="1"/>
</dbReference>
<dbReference type="FunFam" id="3.40.1400.10:FF:000002">
    <property type="entry name" value="Ribose-5-phosphate isomerase B"/>
    <property type="match status" value="1"/>
</dbReference>
<dbReference type="AlphaFoldDB" id="A0A2A7MMN7"/>
<protein>
    <recommendedName>
        <fullName evidence="6">Ribose-5-phosphate isomerase B</fullName>
        <ecNumber evidence="5">5.3.1.6</ecNumber>
    </recommendedName>
    <alternativeName>
        <fullName evidence="9">Phosphoriboisomerase B</fullName>
    </alternativeName>
</protein>
<evidence type="ECO:0000256" key="10">
    <source>
        <dbReference type="PIRSR" id="PIRSR005384-2"/>
    </source>
</evidence>
<keyword evidence="7 12" id="KW-0413">Isomerase</keyword>
<dbReference type="EMBL" id="PDCP01000183">
    <property type="protein sequence ID" value="PEG32936.1"/>
    <property type="molecule type" value="Genomic_DNA"/>
</dbReference>
<reference evidence="11 14" key="2">
    <citation type="journal article" date="2019" name="Emerg. Microbes Infect.">
        <title>Comprehensive subspecies identification of 175 nontuberculous mycobacteria species based on 7547 genomic profiles.</title>
        <authorList>
            <person name="Matsumoto Y."/>
            <person name="Kinjo T."/>
            <person name="Motooka D."/>
            <person name="Nabeya D."/>
            <person name="Jung N."/>
            <person name="Uechi K."/>
            <person name="Horii T."/>
            <person name="Iida T."/>
            <person name="Fujita J."/>
            <person name="Nakamura S."/>
        </authorList>
    </citation>
    <scope>NUCLEOTIDE SEQUENCE [LARGE SCALE GENOMIC DNA]</scope>
    <source>
        <strain evidence="11 14">JCM 6377</strain>
    </source>
</reference>
<gene>
    <name evidence="11" type="primary">rpiB_2</name>
    <name evidence="12" type="ORF">CQY20_33555</name>
    <name evidence="11" type="ORF">MAGR_66420</name>
</gene>
<evidence type="ECO:0000313" key="11">
    <source>
        <dbReference type="EMBL" id="GFG55201.1"/>
    </source>
</evidence>
<proteinExistence type="inferred from homology"/>
<evidence type="ECO:0000256" key="2">
    <source>
        <dbReference type="ARBA" id="ARBA00004988"/>
    </source>
</evidence>
<feature type="binding site" evidence="10">
    <location>
        <begin position="67"/>
        <end position="71"/>
    </location>
    <ligand>
        <name>D-ribulose 5-phosphate</name>
        <dbReference type="ChEBI" id="CHEBI:58121"/>
    </ligand>
</feature>
<comment type="similarity">
    <text evidence="3">Belongs to the LacAB/RpiB family.</text>
</comment>
<evidence type="ECO:0000256" key="7">
    <source>
        <dbReference type="ARBA" id="ARBA00023235"/>
    </source>
</evidence>
<reference evidence="12 13" key="1">
    <citation type="submission" date="2017-10" db="EMBL/GenBank/DDBJ databases">
        <title>The new phylogeny of genus Mycobacterium.</title>
        <authorList>
            <person name="Tortoli E."/>
            <person name="Trovato A."/>
            <person name="Cirillo D.M."/>
        </authorList>
    </citation>
    <scope>NUCLEOTIDE SEQUENCE [LARGE SCALE GENOMIC DNA]</scope>
    <source>
        <strain evidence="12 13">CCUG37673</strain>
    </source>
</reference>
<dbReference type="Proteomes" id="UP000465302">
    <property type="component" value="Unassembled WGS sequence"/>
</dbReference>
<evidence type="ECO:0000313" key="14">
    <source>
        <dbReference type="Proteomes" id="UP000465302"/>
    </source>
</evidence>
<feature type="binding site" evidence="10">
    <location>
        <begin position="8"/>
        <end position="9"/>
    </location>
    <ligand>
        <name>D-ribulose 5-phosphate</name>
        <dbReference type="ChEBI" id="CHEBI:58121"/>
    </ligand>
</feature>
<dbReference type="NCBIfam" id="TIGR00689">
    <property type="entry name" value="rpiB_lacA_lacB"/>
    <property type="match status" value="1"/>
</dbReference>
<dbReference type="SUPFAM" id="SSF89623">
    <property type="entry name" value="Ribose/Galactose isomerase RpiB/AlsB"/>
    <property type="match status" value="1"/>
</dbReference>
<evidence type="ECO:0000256" key="5">
    <source>
        <dbReference type="ARBA" id="ARBA00011959"/>
    </source>
</evidence>
<sequence>MRVYLGSDHAGYELKQHIITHLQKNGHDPVDCGAYADDPSDDYPPFCIAAALRTVGDPGSRGIVLGGSGNGEQIAANKVKGIRCALAWNSETASLAREHNDAQIVSIGARMHTVEEALAIVDTFLATPFSKGERHQRRIDILTDYERTGQAPHVPGAG</sequence>
<dbReference type="Gene3D" id="3.40.1400.10">
    <property type="entry name" value="Sugar-phosphate isomerase, RpiB/LacA/LacB"/>
    <property type="match status" value="1"/>
</dbReference>
<dbReference type="InterPro" id="IPR003500">
    <property type="entry name" value="RpiB_LacA_LacB"/>
</dbReference>
<dbReference type="RefSeq" id="WP_097945656.1">
    <property type="nucleotide sequence ID" value="NZ_BLKS01000003.1"/>
</dbReference>
<comment type="catalytic activity">
    <reaction evidence="1">
        <text>aldehydo-D-ribose 5-phosphate = D-ribulose 5-phosphate</text>
        <dbReference type="Rhea" id="RHEA:14657"/>
        <dbReference type="ChEBI" id="CHEBI:58121"/>
        <dbReference type="ChEBI" id="CHEBI:58273"/>
        <dbReference type="EC" id="5.3.1.6"/>
    </reaction>
</comment>
<feature type="binding site" evidence="10">
    <location>
        <position position="134"/>
    </location>
    <ligand>
        <name>D-ribulose 5-phosphate</name>
        <dbReference type="ChEBI" id="CHEBI:58121"/>
    </ligand>
</feature>
<comment type="subunit">
    <text evidence="4">Homodimer.</text>
</comment>
<evidence type="ECO:0000256" key="6">
    <source>
        <dbReference type="ARBA" id="ARBA00014007"/>
    </source>
</evidence>
<dbReference type="Proteomes" id="UP000220914">
    <property type="component" value="Unassembled WGS sequence"/>
</dbReference>
<evidence type="ECO:0000256" key="1">
    <source>
        <dbReference type="ARBA" id="ARBA00001713"/>
    </source>
</evidence>
<dbReference type="EMBL" id="BLKS01000003">
    <property type="protein sequence ID" value="GFG55201.1"/>
    <property type="molecule type" value="Genomic_DNA"/>
</dbReference>
<feature type="binding site" evidence="10">
    <location>
        <position position="138"/>
    </location>
    <ligand>
        <name>D-ribulose 5-phosphate</name>
        <dbReference type="ChEBI" id="CHEBI:58121"/>
    </ligand>
</feature>
<feature type="binding site" evidence="10">
    <location>
        <position position="110"/>
    </location>
    <ligand>
        <name>D-ribulose 5-phosphate</name>
        <dbReference type="ChEBI" id="CHEBI:58121"/>
    </ligand>
</feature>
<dbReference type="GO" id="GO:0004751">
    <property type="term" value="F:ribose-5-phosphate isomerase activity"/>
    <property type="evidence" value="ECO:0007669"/>
    <property type="project" value="UniProtKB-EC"/>
</dbReference>